<dbReference type="InterPro" id="IPR013325">
    <property type="entry name" value="RNA_pol_sigma_r2"/>
</dbReference>
<evidence type="ECO:0000313" key="7">
    <source>
        <dbReference type="EMBL" id="NJC17269.1"/>
    </source>
</evidence>
<organism evidence="7 9">
    <name type="scientific">Butyricimonas paravirosa</name>
    <dbReference type="NCBI Taxonomy" id="1472417"/>
    <lineage>
        <taxon>Bacteria</taxon>
        <taxon>Pseudomonadati</taxon>
        <taxon>Bacteroidota</taxon>
        <taxon>Bacteroidia</taxon>
        <taxon>Bacteroidales</taxon>
        <taxon>Odoribacteraceae</taxon>
        <taxon>Butyricimonas</taxon>
    </lineage>
</organism>
<evidence type="ECO:0000313" key="10">
    <source>
        <dbReference type="Proteomes" id="UP001302374"/>
    </source>
</evidence>
<dbReference type="AlphaFoldDB" id="A0A7X5Y9X6"/>
<dbReference type="SUPFAM" id="SSF88946">
    <property type="entry name" value="Sigma2 domain of RNA polymerase sigma factors"/>
    <property type="match status" value="1"/>
</dbReference>
<feature type="domain" description="RNA polymerase sigma factor 70 region 4 type 2" evidence="6">
    <location>
        <begin position="123"/>
        <end position="161"/>
    </location>
</feature>
<dbReference type="EMBL" id="CP043839">
    <property type="protein sequence ID" value="WOF10956.1"/>
    <property type="molecule type" value="Genomic_DNA"/>
</dbReference>
<dbReference type="InterPro" id="IPR014284">
    <property type="entry name" value="RNA_pol_sigma-70_dom"/>
</dbReference>
<reference evidence="7 9" key="2">
    <citation type="submission" date="2020-03" db="EMBL/GenBank/DDBJ databases">
        <title>Genomic Encyclopedia of Type Strains, Phase IV (KMG-IV): sequencing the most valuable type-strain genomes for metagenomic binning, comparative biology and taxonomic classification.</title>
        <authorList>
            <person name="Goeker M."/>
        </authorList>
    </citation>
    <scope>NUCLEOTIDE SEQUENCE [LARGE SCALE GENOMIC DNA]</scope>
    <source>
        <strain evidence="7 9">DSM 105722</strain>
    </source>
</reference>
<gene>
    <name evidence="8" type="ORF">F1644_01115</name>
    <name evidence="7" type="ORF">GGR15_000880</name>
</gene>
<dbReference type="Gene3D" id="1.10.1740.10">
    <property type="match status" value="1"/>
</dbReference>
<accession>A0A7X5Y9X6</accession>
<evidence type="ECO:0000313" key="9">
    <source>
        <dbReference type="Proteomes" id="UP000576368"/>
    </source>
</evidence>
<protein>
    <submittedName>
        <fullName evidence="7 8">RNA polymerase sigma-70 factor</fullName>
    </submittedName>
</protein>
<feature type="domain" description="RNA polymerase sigma-70 region 2" evidence="5">
    <location>
        <begin position="21"/>
        <end position="86"/>
    </location>
</feature>
<dbReference type="GO" id="GO:0006352">
    <property type="term" value="P:DNA-templated transcription initiation"/>
    <property type="evidence" value="ECO:0007669"/>
    <property type="project" value="InterPro"/>
</dbReference>
<dbReference type="GO" id="GO:0003677">
    <property type="term" value="F:DNA binding"/>
    <property type="evidence" value="ECO:0007669"/>
    <property type="project" value="InterPro"/>
</dbReference>
<proteinExistence type="inferred from homology"/>
<dbReference type="InterPro" id="IPR013249">
    <property type="entry name" value="RNA_pol_sigma70_r4_t2"/>
</dbReference>
<dbReference type="GeneID" id="86889861"/>
<keyword evidence="3" id="KW-0731">Sigma factor</keyword>
<keyword evidence="10" id="KW-1185">Reference proteome</keyword>
<dbReference type="InterPro" id="IPR036388">
    <property type="entry name" value="WH-like_DNA-bd_sf"/>
</dbReference>
<reference evidence="8 10" key="1">
    <citation type="submission" date="2019-09" db="EMBL/GenBank/DDBJ databases">
        <title>Butyricimonas paravirosa DSM 105722 (=214-4 = JCM 18677 = CCUG 65563).</title>
        <authorList>
            <person name="Le Roy T."/>
            <person name="Cani P.D."/>
        </authorList>
    </citation>
    <scope>NUCLEOTIDE SEQUENCE [LARGE SCALE GENOMIC DNA]</scope>
    <source>
        <strain evidence="8 10">DSM 105722</strain>
    </source>
</reference>
<dbReference type="GO" id="GO:0016987">
    <property type="term" value="F:sigma factor activity"/>
    <property type="evidence" value="ECO:0007669"/>
    <property type="project" value="UniProtKB-KW"/>
</dbReference>
<dbReference type="Proteomes" id="UP000576368">
    <property type="component" value="Unassembled WGS sequence"/>
</dbReference>
<sequence>MPKSFVPHFTDKEREKNFHYLYEKYGITLRYFAIKYINDQDIISDIIQDAFVRLWEKMSQFKDENEVKAFLYKVVQNSCIDLIRHEAVAQKYVQHVNSEDTEEKSFLDNILETEIFQALRIVFNELPPACKEVYLLSLQGKSHEEISQQLDITINTVKKHKNNANHYMRERLKYLLTVLTWL</sequence>
<dbReference type="InterPro" id="IPR007627">
    <property type="entry name" value="RNA_pol_sigma70_r2"/>
</dbReference>
<keyword evidence="2" id="KW-0805">Transcription regulation</keyword>
<evidence type="ECO:0000256" key="1">
    <source>
        <dbReference type="ARBA" id="ARBA00010641"/>
    </source>
</evidence>
<evidence type="ECO:0000259" key="6">
    <source>
        <dbReference type="Pfam" id="PF08281"/>
    </source>
</evidence>
<evidence type="ECO:0000259" key="5">
    <source>
        <dbReference type="Pfam" id="PF04542"/>
    </source>
</evidence>
<dbReference type="PANTHER" id="PTHR43133">
    <property type="entry name" value="RNA POLYMERASE ECF-TYPE SIGMA FACTO"/>
    <property type="match status" value="1"/>
</dbReference>
<evidence type="ECO:0000256" key="3">
    <source>
        <dbReference type="ARBA" id="ARBA00023082"/>
    </source>
</evidence>
<evidence type="ECO:0000313" key="8">
    <source>
        <dbReference type="EMBL" id="WOF10956.1"/>
    </source>
</evidence>
<comment type="similarity">
    <text evidence="1">Belongs to the sigma-70 factor family. ECF subfamily.</text>
</comment>
<dbReference type="PANTHER" id="PTHR43133:SF46">
    <property type="entry name" value="RNA POLYMERASE SIGMA-70 FACTOR ECF SUBFAMILY"/>
    <property type="match status" value="1"/>
</dbReference>
<name>A0A7X5Y9X6_9BACT</name>
<dbReference type="InterPro" id="IPR014327">
    <property type="entry name" value="RNA_pol_sigma70_bacteroid"/>
</dbReference>
<dbReference type="InterPro" id="IPR039425">
    <property type="entry name" value="RNA_pol_sigma-70-like"/>
</dbReference>
<evidence type="ECO:0000256" key="2">
    <source>
        <dbReference type="ARBA" id="ARBA00023015"/>
    </source>
</evidence>
<dbReference type="Proteomes" id="UP001302374">
    <property type="component" value="Chromosome"/>
</dbReference>
<dbReference type="InterPro" id="IPR013324">
    <property type="entry name" value="RNA_pol_sigma_r3/r4-like"/>
</dbReference>
<dbReference type="Gene3D" id="1.10.10.10">
    <property type="entry name" value="Winged helix-like DNA-binding domain superfamily/Winged helix DNA-binding domain"/>
    <property type="match status" value="1"/>
</dbReference>
<dbReference type="Pfam" id="PF08281">
    <property type="entry name" value="Sigma70_r4_2"/>
    <property type="match status" value="1"/>
</dbReference>
<dbReference type="RefSeq" id="WP_118302310.1">
    <property type="nucleotide sequence ID" value="NZ_BMPA01000003.1"/>
</dbReference>
<keyword evidence="4" id="KW-0804">Transcription</keyword>
<dbReference type="Pfam" id="PF04542">
    <property type="entry name" value="Sigma70_r2"/>
    <property type="match status" value="1"/>
</dbReference>
<dbReference type="SUPFAM" id="SSF88659">
    <property type="entry name" value="Sigma3 and sigma4 domains of RNA polymerase sigma factors"/>
    <property type="match status" value="1"/>
</dbReference>
<evidence type="ECO:0000256" key="4">
    <source>
        <dbReference type="ARBA" id="ARBA00023163"/>
    </source>
</evidence>
<dbReference type="NCBIfam" id="TIGR02985">
    <property type="entry name" value="Sig70_bacteroi1"/>
    <property type="match status" value="1"/>
</dbReference>
<dbReference type="NCBIfam" id="TIGR02937">
    <property type="entry name" value="sigma70-ECF"/>
    <property type="match status" value="1"/>
</dbReference>
<dbReference type="EMBL" id="JAATLI010000003">
    <property type="protein sequence ID" value="NJC17269.1"/>
    <property type="molecule type" value="Genomic_DNA"/>
</dbReference>